<dbReference type="Gene3D" id="3.40.50.450">
    <property type="match status" value="1"/>
</dbReference>
<dbReference type="InterPro" id="IPR041614">
    <property type="entry name" value="DprA_WH"/>
</dbReference>
<dbReference type="NCBIfam" id="TIGR00732">
    <property type="entry name" value="dprA"/>
    <property type="match status" value="1"/>
</dbReference>
<gene>
    <name evidence="4" type="primary">dprA</name>
    <name evidence="4" type="ORF">ENV70_05225</name>
</gene>
<dbReference type="Pfam" id="PF17782">
    <property type="entry name" value="WHD_DprA"/>
    <property type="match status" value="1"/>
</dbReference>
<evidence type="ECO:0000256" key="1">
    <source>
        <dbReference type="ARBA" id="ARBA00006525"/>
    </source>
</evidence>
<reference evidence="4" key="1">
    <citation type="journal article" date="2020" name="mSystems">
        <title>Genome- and Community-Level Interaction Insights into Carbon Utilization and Element Cycling Functions of Hydrothermarchaeota in Hydrothermal Sediment.</title>
        <authorList>
            <person name="Zhou Z."/>
            <person name="Liu Y."/>
            <person name="Xu W."/>
            <person name="Pan J."/>
            <person name="Luo Z.H."/>
            <person name="Li M."/>
        </authorList>
    </citation>
    <scope>NUCLEOTIDE SEQUENCE [LARGE SCALE GENOMIC DNA]</scope>
    <source>
        <strain evidence="4">SpSt-783</strain>
    </source>
</reference>
<dbReference type="PANTHER" id="PTHR43022:SF1">
    <property type="entry name" value="PROTEIN SMF"/>
    <property type="match status" value="1"/>
</dbReference>
<dbReference type="Pfam" id="PF02481">
    <property type="entry name" value="DNA_processg_A"/>
    <property type="match status" value="1"/>
</dbReference>
<protein>
    <submittedName>
        <fullName evidence="4">DNA-protecting protein DprA</fullName>
    </submittedName>
</protein>
<dbReference type="Gene3D" id="1.10.10.10">
    <property type="entry name" value="Winged helix-like DNA-binding domain superfamily/Winged helix DNA-binding domain"/>
    <property type="match status" value="1"/>
</dbReference>
<sequence>MVDSIQKQAKDFVLLCSIEKLNETRLYALLERFRNPESILNAPPKELTEIVGSEIAGRISTLKVDDGIKRKWEIMERHQIKVVPYYAEEYPHWLKNILHFPPVLFMRGDIKLEDEIAIAIVGTRGATVYGKAIAEEFAGEFAQAGVCVVSGMARGIDTSAHWGSLKKNGRTIAVLGCGVDIVYPPENKNLLNEIIKNGAVVSEFNIGTKPLAQNFPKRNRIISGLSRAIVAIEAKEKSGVMNTVEWALQQNKEIYAIPGNIYSKTSAGTNRLIKEGATPVTSASEVLDYLGIRFTKKEREIKEVILNNEIEKKIWEGLSLEPIYLDELKEKIDMPTSEILKVLLDLEIRGFVKQLPGMMFVKNFE</sequence>
<name>A0A7C6AFG7_UNCW3</name>
<dbReference type="PANTHER" id="PTHR43022">
    <property type="entry name" value="PROTEIN SMF"/>
    <property type="match status" value="1"/>
</dbReference>
<dbReference type="InterPro" id="IPR003488">
    <property type="entry name" value="DprA"/>
</dbReference>
<proteinExistence type="inferred from homology"/>
<dbReference type="SUPFAM" id="SSF47781">
    <property type="entry name" value="RuvA domain 2-like"/>
    <property type="match status" value="1"/>
</dbReference>
<comment type="caution">
    <text evidence="4">The sequence shown here is derived from an EMBL/GenBank/DDBJ whole genome shotgun (WGS) entry which is preliminary data.</text>
</comment>
<feature type="domain" description="Smf/DprA SLOG" evidence="2">
    <location>
        <begin position="82"/>
        <end position="290"/>
    </location>
</feature>
<organism evidence="4">
    <name type="scientific">candidate division WOR-3 bacterium</name>
    <dbReference type="NCBI Taxonomy" id="2052148"/>
    <lineage>
        <taxon>Bacteria</taxon>
        <taxon>Bacteria division WOR-3</taxon>
    </lineage>
</organism>
<evidence type="ECO:0000259" key="3">
    <source>
        <dbReference type="Pfam" id="PF17782"/>
    </source>
</evidence>
<dbReference type="SUPFAM" id="SSF102405">
    <property type="entry name" value="MCP/YpsA-like"/>
    <property type="match status" value="1"/>
</dbReference>
<accession>A0A7C6AFG7</accession>
<feature type="domain" description="DprA winged helix" evidence="3">
    <location>
        <begin position="310"/>
        <end position="358"/>
    </location>
</feature>
<dbReference type="EMBL" id="DTHJ01000110">
    <property type="protein sequence ID" value="HHS62996.1"/>
    <property type="molecule type" value="Genomic_DNA"/>
</dbReference>
<dbReference type="InterPro" id="IPR010994">
    <property type="entry name" value="RuvA_2-like"/>
</dbReference>
<comment type="similarity">
    <text evidence="1">Belongs to the DprA/Smf family.</text>
</comment>
<dbReference type="AlphaFoldDB" id="A0A7C6AFG7"/>
<evidence type="ECO:0000259" key="2">
    <source>
        <dbReference type="Pfam" id="PF02481"/>
    </source>
</evidence>
<evidence type="ECO:0000313" key="4">
    <source>
        <dbReference type="EMBL" id="HHS62996.1"/>
    </source>
</evidence>
<dbReference type="InterPro" id="IPR036388">
    <property type="entry name" value="WH-like_DNA-bd_sf"/>
</dbReference>
<dbReference type="InterPro" id="IPR057666">
    <property type="entry name" value="DrpA_SLOG"/>
</dbReference>
<dbReference type="GO" id="GO:0009294">
    <property type="term" value="P:DNA-mediated transformation"/>
    <property type="evidence" value="ECO:0007669"/>
    <property type="project" value="InterPro"/>
</dbReference>